<accession>A0AAV4VC55</accession>
<gene>
    <name evidence="1" type="ORF">CDAR_190901</name>
</gene>
<dbReference type="EMBL" id="BPLQ01012752">
    <property type="protein sequence ID" value="GIY67569.1"/>
    <property type="molecule type" value="Genomic_DNA"/>
</dbReference>
<evidence type="ECO:0000313" key="2">
    <source>
        <dbReference type="Proteomes" id="UP001054837"/>
    </source>
</evidence>
<keyword evidence="2" id="KW-1185">Reference proteome</keyword>
<name>A0AAV4VC55_9ARAC</name>
<evidence type="ECO:0000313" key="1">
    <source>
        <dbReference type="EMBL" id="GIY67569.1"/>
    </source>
</evidence>
<organism evidence="1 2">
    <name type="scientific">Caerostris darwini</name>
    <dbReference type="NCBI Taxonomy" id="1538125"/>
    <lineage>
        <taxon>Eukaryota</taxon>
        <taxon>Metazoa</taxon>
        <taxon>Ecdysozoa</taxon>
        <taxon>Arthropoda</taxon>
        <taxon>Chelicerata</taxon>
        <taxon>Arachnida</taxon>
        <taxon>Araneae</taxon>
        <taxon>Araneomorphae</taxon>
        <taxon>Entelegynae</taxon>
        <taxon>Araneoidea</taxon>
        <taxon>Araneidae</taxon>
        <taxon>Caerostris</taxon>
    </lineage>
</organism>
<comment type="caution">
    <text evidence="1">The sequence shown here is derived from an EMBL/GenBank/DDBJ whole genome shotgun (WGS) entry which is preliminary data.</text>
</comment>
<protein>
    <submittedName>
        <fullName evidence="1">Uncharacterized protein</fullName>
    </submittedName>
</protein>
<reference evidence="1 2" key="1">
    <citation type="submission" date="2021-06" db="EMBL/GenBank/DDBJ databases">
        <title>Caerostris darwini draft genome.</title>
        <authorList>
            <person name="Kono N."/>
            <person name="Arakawa K."/>
        </authorList>
    </citation>
    <scope>NUCLEOTIDE SEQUENCE [LARGE SCALE GENOMIC DNA]</scope>
</reference>
<dbReference type="Proteomes" id="UP001054837">
    <property type="component" value="Unassembled WGS sequence"/>
</dbReference>
<sequence>MESTKILMNGRRLPTPILFGLNFPAVVQIQLTELNSNLMNGKIDKREVKDYLSSSFSKITCGIRCGILDP</sequence>
<dbReference type="AlphaFoldDB" id="A0AAV4VC55"/>
<proteinExistence type="predicted"/>